<comment type="similarity">
    <text evidence="5">Belongs to the BUB2 family.</text>
</comment>
<feature type="compositionally biased region" description="Polar residues" evidence="6">
    <location>
        <begin position="345"/>
        <end position="357"/>
    </location>
</feature>
<evidence type="ECO:0000256" key="6">
    <source>
        <dbReference type="SAM" id="MobiDB-lite"/>
    </source>
</evidence>
<gene>
    <name evidence="8" type="ORF">BCR41DRAFT_359766</name>
</gene>
<comment type="caution">
    <text evidence="8">The sequence shown here is derived from an EMBL/GenBank/DDBJ whole genome shotgun (WGS) entry which is preliminary data.</text>
</comment>
<name>A0A1Y2GHW9_9FUNG</name>
<dbReference type="SMART" id="SM00164">
    <property type="entry name" value="TBC"/>
    <property type="match status" value="1"/>
</dbReference>
<dbReference type="Gene3D" id="1.10.8.270">
    <property type="entry name" value="putative rabgap domain of human tbc1 domain family member 14 like domains"/>
    <property type="match status" value="1"/>
</dbReference>
<dbReference type="Proteomes" id="UP000193648">
    <property type="component" value="Unassembled WGS sequence"/>
</dbReference>
<dbReference type="InterPro" id="IPR000195">
    <property type="entry name" value="Rab-GAP-TBC_dom"/>
</dbReference>
<keyword evidence="4" id="KW-0131">Cell cycle</keyword>
<dbReference type="STRING" id="64571.A0A1Y2GHW9"/>
<feature type="compositionally biased region" description="Polar residues" evidence="6">
    <location>
        <begin position="319"/>
        <end position="338"/>
    </location>
</feature>
<dbReference type="RefSeq" id="XP_021878230.1">
    <property type="nucleotide sequence ID" value="XM_022025251.1"/>
</dbReference>
<dbReference type="GeneID" id="33567095"/>
<keyword evidence="2" id="KW-0963">Cytoplasm</keyword>
<feature type="compositionally biased region" description="Polar residues" evidence="6">
    <location>
        <begin position="367"/>
        <end position="386"/>
    </location>
</feature>
<dbReference type="EMBL" id="MCFF01000039">
    <property type="protein sequence ID" value="ORZ07996.1"/>
    <property type="molecule type" value="Genomic_DNA"/>
</dbReference>
<keyword evidence="9" id="KW-1185">Reference proteome</keyword>
<dbReference type="AlphaFoldDB" id="A0A1Y2GHW9"/>
<dbReference type="InterPro" id="IPR035969">
    <property type="entry name" value="Rab-GAP_TBC_sf"/>
</dbReference>
<feature type="region of interest" description="Disordered" evidence="6">
    <location>
        <begin position="318"/>
        <end position="401"/>
    </location>
</feature>
<feature type="compositionally biased region" description="Basic and acidic residues" evidence="6">
    <location>
        <begin position="390"/>
        <end position="399"/>
    </location>
</feature>
<proteinExistence type="inferred from homology"/>
<reference evidence="8 9" key="1">
    <citation type="submission" date="2016-07" db="EMBL/GenBank/DDBJ databases">
        <title>Pervasive Adenine N6-methylation of Active Genes in Fungi.</title>
        <authorList>
            <consortium name="DOE Joint Genome Institute"/>
            <person name="Mondo S.J."/>
            <person name="Dannebaum R.O."/>
            <person name="Kuo R.C."/>
            <person name="Labutti K."/>
            <person name="Haridas S."/>
            <person name="Kuo A."/>
            <person name="Salamov A."/>
            <person name="Ahrendt S.R."/>
            <person name="Lipzen A."/>
            <person name="Sullivan W."/>
            <person name="Andreopoulos W.B."/>
            <person name="Clum A."/>
            <person name="Lindquist E."/>
            <person name="Daum C."/>
            <person name="Ramamoorthy G.K."/>
            <person name="Gryganskyi A."/>
            <person name="Culley D."/>
            <person name="Magnuson J.K."/>
            <person name="James T.Y."/>
            <person name="O'Malley M.A."/>
            <person name="Stajich J.E."/>
            <person name="Spatafora J.W."/>
            <person name="Visel A."/>
            <person name="Grigoriev I.V."/>
        </authorList>
    </citation>
    <scope>NUCLEOTIDE SEQUENCE [LARGE SCALE GENOMIC DNA]</scope>
    <source>
        <strain evidence="8 9">NRRL 3116</strain>
    </source>
</reference>
<dbReference type="SUPFAM" id="SSF47923">
    <property type="entry name" value="Ypt/Rab-GAP domain of gyp1p"/>
    <property type="match status" value="2"/>
</dbReference>
<keyword evidence="3" id="KW-0206">Cytoskeleton</keyword>
<dbReference type="PANTHER" id="PTHR22957">
    <property type="entry name" value="TBC1 DOMAIN FAMILY MEMBER GTPASE-ACTIVATING PROTEIN"/>
    <property type="match status" value="1"/>
</dbReference>
<dbReference type="PANTHER" id="PTHR22957:SF263">
    <property type="entry name" value="MITOTIC CHECK POINT PROTEIN BUB2"/>
    <property type="match status" value="1"/>
</dbReference>
<feature type="region of interest" description="Disordered" evidence="6">
    <location>
        <begin position="255"/>
        <end position="305"/>
    </location>
</feature>
<dbReference type="GO" id="GO:1990334">
    <property type="term" value="C:Bfa1-Bub2 complex"/>
    <property type="evidence" value="ECO:0007669"/>
    <property type="project" value="UniProtKB-ARBA"/>
</dbReference>
<evidence type="ECO:0000256" key="3">
    <source>
        <dbReference type="ARBA" id="ARBA00023212"/>
    </source>
</evidence>
<protein>
    <submittedName>
        <fullName evidence="8">Rab-GTPase-TBC domain-domain-containing protein</fullName>
    </submittedName>
</protein>
<evidence type="ECO:0000259" key="7">
    <source>
        <dbReference type="PROSITE" id="PS50086"/>
    </source>
</evidence>
<dbReference type="OrthoDB" id="10263206at2759"/>
<dbReference type="Pfam" id="PF00566">
    <property type="entry name" value="RabGAP-TBC"/>
    <property type="match status" value="1"/>
</dbReference>
<comment type="subcellular location">
    <subcellularLocation>
        <location evidence="1">Cytoplasm</location>
        <location evidence="1">Cytoskeleton</location>
    </subcellularLocation>
</comment>
<accession>A0A1Y2GHW9</accession>
<dbReference type="GO" id="GO:0005096">
    <property type="term" value="F:GTPase activator activity"/>
    <property type="evidence" value="ECO:0007669"/>
    <property type="project" value="TreeGrafter"/>
</dbReference>
<dbReference type="FunFam" id="1.10.8.270:FF:000035">
    <property type="entry name" value="Cell cycle arrest protein BUB2"/>
    <property type="match status" value="1"/>
</dbReference>
<feature type="domain" description="Rab-GAP TBC" evidence="7">
    <location>
        <begin position="551"/>
        <end position="742"/>
    </location>
</feature>
<dbReference type="GO" id="GO:0010948">
    <property type="term" value="P:negative regulation of cell cycle process"/>
    <property type="evidence" value="ECO:0007669"/>
    <property type="project" value="UniProtKB-ARBA"/>
</dbReference>
<evidence type="ECO:0000313" key="8">
    <source>
        <dbReference type="EMBL" id="ORZ07996.1"/>
    </source>
</evidence>
<organism evidence="8 9">
    <name type="scientific">Lobosporangium transversale</name>
    <dbReference type="NCBI Taxonomy" id="64571"/>
    <lineage>
        <taxon>Eukaryota</taxon>
        <taxon>Fungi</taxon>
        <taxon>Fungi incertae sedis</taxon>
        <taxon>Mucoromycota</taxon>
        <taxon>Mortierellomycotina</taxon>
        <taxon>Mortierellomycetes</taxon>
        <taxon>Mortierellales</taxon>
        <taxon>Mortierellaceae</taxon>
        <taxon>Lobosporangium</taxon>
    </lineage>
</organism>
<dbReference type="Gene3D" id="1.10.472.80">
    <property type="entry name" value="Ypt/Rab-GAP domain of gyp1p, domain 3"/>
    <property type="match status" value="1"/>
</dbReference>
<dbReference type="InParanoid" id="A0A1Y2GHW9"/>
<evidence type="ECO:0000256" key="2">
    <source>
        <dbReference type="ARBA" id="ARBA00022490"/>
    </source>
</evidence>
<evidence type="ECO:0000256" key="1">
    <source>
        <dbReference type="ARBA" id="ARBA00004245"/>
    </source>
</evidence>
<evidence type="ECO:0000256" key="5">
    <source>
        <dbReference type="ARBA" id="ARBA00061049"/>
    </source>
</evidence>
<dbReference type="PROSITE" id="PS50086">
    <property type="entry name" value="TBC_RABGAP"/>
    <property type="match status" value="1"/>
</dbReference>
<evidence type="ECO:0000256" key="4">
    <source>
        <dbReference type="ARBA" id="ARBA00023306"/>
    </source>
</evidence>
<evidence type="ECO:0000313" key="9">
    <source>
        <dbReference type="Proteomes" id="UP000193648"/>
    </source>
</evidence>
<dbReference type="FunFam" id="1.10.472.80:FF:000026">
    <property type="entry name" value="Mitotic check point protein (Bub2)"/>
    <property type="match status" value="1"/>
</dbReference>
<sequence>MGIVDQPELILSTTTAATAATATTATIAIIATATATTTTTIICIHSAISTTSKPHCRTRTMRTATPGFESALHTHHTHHHHSHLSHLSHLSHQPVLITTTTGSALDTSVPEQRLKHRLHKIIRIPSNVAQTHSRMTPIKLSISRLDRRKPLTGLKLNPSLSSTPDALVPIMKSNSSSVFVAESVAQPTSTATVPIMTATTAIGIIDRGEVDEGIGGTMAEIKEENSMLSLNLGSTLATLATTSIVAADDPTFLRGKNETQHHHHGSRNSSSSSGTKHDIDVEDSSDDKKNKGYDTQMAPPREGFTVSTSLFARVKARVLQQSSPKQSRNQRSTTQKQSSPEESRGSNQEENLTTVSVKGSKIDSAEVESNASHSNPNTLSSGTNHFNDCVQHDQDRDSDSTATDLEDITAMAIAAASSARFRQRKYSFGPHYNAVVMNPNNNSHGDDDYNSGLDHQMNKSSIIDEWDTSALTKAEHAMAELIITEEIMEEREEDEVILINDLADKEQDPVQLFEQVLTRHHLTEEAITASLQELRQLILAFGIPDQPKDQSKSSLIRGKCWKLLLEVHHVSAQEYVSLVKQGKPEEYDKIRNDTFRTLATDRKFTDVVEEDSLIRVLCAFAWSTQATTALESDVSFTYVQGMNVLAAPFLYTMSEMEAFYSYSNLIRYCCPLYVQPALQGVHCGTKLLEECLRKIDNELYEYLKSKNLSAEVYAFPSVLTLCACTPPLEQALQLWDFLLAWGIHLNIICIIAQLYLIRDELLSHASPMKLLRIFPDLDADKIIRETIRMIKLLPDELYDLLVRHPYDPTVAEQINW</sequence>